<reference evidence="2" key="2">
    <citation type="submission" date="2021-08" db="EMBL/GenBank/DDBJ databases">
        <authorList>
            <person name="Tani A."/>
            <person name="Ola A."/>
            <person name="Ogura Y."/>
            <person name="Katsura K."/>
            <person name="Hayashi T."/>
        </authorList>
    </citation>
    <scope>NUCLEOTIDE SEQUENCE</scope>
    <source>
        <strain evidence="2">DSM 16372</strain>
    </source>
</reference>
<protein>
    <recommendedName>
        <fullName evidence="4">Transporter</fullName>
    </recommendedName>
</protein>
<comment type="caution">
    <text evidence="2">The sequence shown here is derived from an EMBL/GenBank/DDBJ whole genome shotgun (WGS) entry which is preliminary data.</text>
</comment>
<gene>
    <name evidence="2" type="ORF">BHAOGJBA_2671</name>
</gene>
<evidence type="ECO:0008006" key="4">
    <source>
        <dbReference type="Google" id="ProtNLM"/>
    </source>
</evidence>
<dbReference type="PANTHER" id="PTHR42941:SF1">
    <property type="entry name" value="SLL1037 PROTEIN"/>
    <property type="match status" value="1"/>
</dbReference>
<reference evidence="2" key="1">
    <citation type="journal article" date="2016" name="Front. Microbiol.">
        <title>Genome Sequence of the Piezophilic, Mesophilic Sulfate-Reducing Bacterium Desulfovibrio indicus J2T.</title>
        <authorList>
            <person name="Cao J."/>
            <person name="Maignien L."/>
            <person name="Shao Z."/>
            <person name="Alain K."/>
            <person name="Jebbar M."/>
        </authorList>
    </citation>
    <scope>NUCLEOTIDE SEQUENCE</scope>
    <source>
        <strain evidence="2">DSM 16372</strain>
    </source>
</reference>
<evidence type="ECO:0000313" key="2">
    <source>
        <dbReference type="EMBL" id="GJD89145.1"/>
    </source>
</evidence>
<dbReference type="PANTHER" id="PTHR42941">
    <property type="entry name" value="SLL1037 PROTEIN"/>
    <property type="match status" value="1"/>
</dbReference>
<feature type="signal peptide" evidence="1">
    <location>
        <begin position="1"/>
        <end position="29"/>
    </location>
</feature>
<keyword evidence="3" id="KW-1185">Reference proteome</keyword>
<organism evidence="2 3">
    <name type="scientific">Methylobacterium hispanicum</name>
    <dbReference type="NCBI Taxonomy" id="270350"/>
    <lineage>
        <taxon>Bacteria</taxon>
        <taxon>Pseudomonadati</taxon>
        <taxon>Pseudomonadota</taxon>
        <taxon>Alphaproteobacteria</taxon>
        <taxon>Hyphomicrobiales</taxon>
        <taxon>Methylobacteriaceae</taxon>
        <taxon>Methylobacterium</taxon>
    </lineage>
</organism>
<proteinExistence type="predicted"/>
<dbReference type="SUPFAM" id="SSF53850">
    <property type="entry name" value="Periplasmic binding protein-like II"/>
    <property type="match status" value="1"/>
</dbReference>
<evidence type="ECO:0000313" key="3">
    <source>
        <dbReference type="Proteomes" id="UP001055247"/>
    </source>
</evidence>
<dbReference type="Proteomes" id="UP001055247">
    <property type="component" value="Unassembled WGS sequence"/>
</dbReference>
<evidence type="ECO:0000256" key="1">
    <source>
        <dbReference type="SAM" id="SignalP"/>
    </source>
</evidence>
<name>A0AAV4ZNI7_9HYPH</name>
<sequence>MGTRGMGAVRSCATARTITWTTAWTTACAAAFGLLLAAGQAGQARDAAAQRRTAAQDSATETALSETLNANTVSVVTGTPGGTYFRTGADLAFVLDDGDRLRILPILGRGAGANAYDLRFLKGVDLGFVRTDTLDQLRQDKRLKDIEKRIHYVAKLFNDELHVIAPTAIGAVGDLAGKRVSFDVKGSGTDYSGRAMFRDLGIAVEAVNVDQPTALEMLRRGELDAVVSVAARPVAIIAGFEPAGRFHLVTVPYGDRIGEAYVPATLTRADYPKLVDGARPIETLAVGTILGVYNHPKGTERYRKLERFTTAFFDRFEQFLAPQHHPKWREVNLAASVPGWTRFQPAQDWLDSHRGEAPSQGEVERFLGEQPQGAAADKEEVYQAYLRWRRAQRPEYGIVRR</sequence>
<feature type="chain" id="PRO_5043562625" description="Transporter" evidence="1">
    <location>
        <begin position="30"/>
        <end position="401"/>
    </location>
</feature>
<dbReference type="AlphaFoldDB" id="A0AAV4ZNI7"/>
<dbReference type="InterPro" id="IPR011852">
    <property type="entry name" value="TRAP_TAXI"/>
</dbReference>
<dbReference type="EMBL" id="BPQO01000010">
    <property type="protein sequence ID" value="GJD89145.1"/>
    <property type="molecule type" value="Genomic_DNA"/>
</dbReference>
<dbReference type="PROSITE" id="PS51257">
    <property type="entry name" value="PROKAR_LIPOPROTEIN"/>
    <property type="match status" value="1"/>
</dbReference>
<keyword evidence="1" id="KW-0732">Signal</keyword>
<accession>A0AAV4ZNI7</accession>
<dbReference type="Gene3D" id="3.40.190.10">
    <property type="entry name" value="Periplasmic binding protein-like II"/>
    <property type="match status" value="2"/>
</dbReference>
<dbReference type="Pfam" id="PF16868">
    <property type="entry name" value="NMT1_3"/>
    <property type="match status" value="1"/>
</dbReference>